<comment type="caution">
    <text evidence="1">The sequence shown here is derived from an EMBL/GenBank/DDBJ whole genome shotgun (WGS) entry which is preliminary data.</text>
</comment>
<dbReference type="Pfam" id="PF13730">
    <property type="entry name" value="HTH_36"/>
    <property type="match status" value="1"/>
</dbReference>
<protein>
    <submittedName>
        <fullName evidence="1">Helix-turn-helix domain</fullName>
    </submittedName>
</protein>
<dbReference type="EMBL" id="PUGF01000011">
    <property type="protein sequence ID" value="PRC92736.1"/>
    <property type="molecule type" value="Genomic_DNA"/>
</dbReference>
<dbReference type="RefSeq" id="WP_105532234.1">
    <property type="nucleotide sequence ID" value="NZ_PUGF01000011.1"/>
</dbReference>
<dbReference type="Proteomes" id="UP000237839">
    <property type="component" value="Unassembled WGS sequence"/>
</dbReference>
<evidence type="ECO:0000313" key="1">
    <source>
        <dbReference type="EMBL" id="PRC92736.1"/>
    </source>
</evidence>
<reference evidence="1 2" key="1">
    <citation type="submission" date="2018-02" db="EMBL/GenBank/DDBJ databases">
        <title>Solimicrobium silvestre gen. nov., sp. nov., isolated from alpine forest soil.</title>
        <authorList>
            <person name="Margesin R."/>
            <person name="Albuquerque L."/>
            <person name="Zhang D.-C."/>
            <person name="Froufe H.J.C."/>
            <person name="Severino R."/>
            <person name="Roxo I."/>
            <person name="Egas C."/>
            <person name="Da Costa M.S."/>
        </authorList>
    </citation>
    <scope>NUCLEOTIDE SEQUENCE [LARGE SCALE GENOMIC DNA]</scope>
    <source>
        <strain evidence="1 2">S20-91</strain>
    </source>
</reference>
<proteinExistence type="predicted"/>
<evidence type="ECO:0000313" key="2">
    <source>
        <dbReference type="Proteomes" id="UP000237839"/>
    </source>
</evidence>
<dbReference type="AlphaFoldDB" id="A0A2S9GYJ9"/>
<organism evidence="1 2">
    <name type="scientific">Solimicrobium silvestre</name>
    <dbReference type="NCBI Taxonomy" id="2099400"/>
    <lineage>
        <taxon>Bacteria</taxon>
        <taxon>Pseudomonadati</taxon>
        <taxon>Pseudomonadota</taxon>
        <taxon>Betaproteobacteria</taxon>
        <taxon>Burkholderiales</taxon>
        <taxon>Oxalobacteraceae</taxon>
        <taxon>Solimicrobium</taxon>
    </lineage>
</organism>
<sequence length="267" mass="29761">MNKALLSMILVLRLNHAAKFVLLALAMLADEAGKNIWISIDKLSFFVSMHRRTVVRTLRVLEQSLILQTVKNEHGGAPGASCHRQIDIARIEEILCKQRLAECENGGGIDFSVMKEIALCTGGALPSKVVVVDFKDTTTTLNSEAPAQDLSTYDWPESLRPDDRAAILDIFNASSQETKANQYILDELRAAMAHREIRLKVAWVKGVLLRGIERTDTGRAYEKARLHRKVVGPVSSKADLVPKTSLEKQVIHERIKKLKEAFKNGPK</sequence>
<keyword evidence="2" id="KW-1185">Reference proteome</keyword>
<accession>A0A2S9GYJ9</accession>
<gene>
    <name evidence="1" type="ORF">S2091_2466</name>
</gene>
<name>A0A2S9GYJ9_9BURK</name>